<reference evidence="3" key="2">
    <citation type="submission" date="2023-05" db="EMBL/GenBank/DDBJ databases">
        <authorList>
            <consortium name="Lawrence Berkeley National Laboratory"/>
            <person name="Steindorff A."/>
            <person name="Hensen N."/>
            <person name="Bonometti L."/>
            <person name="Westerberg I."/>
            <person name="Brannstrom I.O."/>
            <person name="Guillou S."/>
            <person name="Cros-Aarteil S."/>
            <person name="Calhoun S."/>
            <person name="Haridas S."/>
            <person name="Kuo A."/>
            <person name="Mondo S."/>
            <person name="Pangilinan J."/>
            <person name="Riley R."/>
            <person name="Labutti K."/>
            <person name="Andreopoulos B."/>
            <person name="Lipzen A."/>
            <person name="Chen C."/>
            <person name="Yanf M."/>
            <person name="Daum C."/>
            <person name="Ng V."/>
            <person name="Clum A."/>
            <person name="Ohm R."/>
            <person name="Martin F."/>
            <person name="Silar P."/>
            <person name="Natvig D."/>
            <person name="Lalanne C."/>
            <person name="Gautier V."/>
            <person name="Ament-Velasquez S.L."/>
            <person name="Kruys A."/>
            <person name="Hutchinson M.I."/>
            <person name="Powell A.J."/>
            <person name="Barry K."/>
            <person name="Miller A.N."/>
            <person name="Grigoriev I.V."/>
            <person name="Debuchy R."/>
            <person name="Gladieux P."/>
            <person name="Thoren M.H."/>
            <person name="Johannesson H."/>
        </authorList>
    </citation>
    <scope>NUCLEOTIDE SEQUENCE</scope>
    <source>
        <strain evidence="3">CBS 103.79</strain>
    </source>
</reference>
<gene>
    <name evidence="3" type="ORF">C8A05DRAFT_40365</name>
</gene>
<dbReference type="Proteomes" id="UP001303889">
    <property type="component" value="Unassembled WGS sequence"/>
</dbReference>
<comment type="caution">
    <text evidence="3">The sequence shown here is derived from an EMBL/GenBank/DDBJ whole genome shotgun (WGS) entry which is preliminary data.</text>
</comment>
<keyword evidence="4" id="KW-1185">Reference proteome</keyword>
<proteinExistence type="predicted"/>
<evidence type="ECO:0008006" key="5">
    <source>
        <dbReference type="Google" id="ProtNLM"/>
    </source>
</evidence>
<feature type="region of interest" description="Disordered" evidence="1">
    <location>
        <begin position="61"/>
        <end position="87"/>
    </location>
</feature>
<dbReference type="PANTHER" id="PTHR35393:SF1">
    <property type="entry name" value="SNOAL-LIKE DOMAIN-CONTAINING PROTEIN"/>
    <property type="match status" value="1"/>
</dbReference>
<keyword evidence="2" id="KW-1133">Transmembrane helix</keyword>
<keyword evidence="2" id="KW-0472">Membrane</keyword>
<name>A0AAN6MTM1_9PEZI</name>
<organism evidence="3 4">
    <name type="scientific">Staphylotrichum tortipilum</name>
    <dbReference type="NCBI Taxonomy" id="2831512"/>
    <lineage>
        <taxon>Eukaryota</taxon>
        <taxon>Fungi</taxon>
        <taxon>Dikarya</taxon>
        <taxon>Ascomycota</taxon>
        <taxon>Pezizomycotina</taxon>
        <taxon>Sordariomycetes</taxon>
        <taxon>Sordariomycetidae</taxon>
        <taxon>Sordariales</taxon>
        <taxon>Chaetomiaceae</taxon>
        <taxon>Staphylotrichum</taxon>
    </lineage>
</organism>
<feature type="region of interest" description="Disordered" evidence="1">
    <location>
        <begin position="1"/>
        <end position="25"/>
    </location>
</feature>
<evidence type="ECO:0000313" key="3">
    <source>
        <dbReference type="EMBL" id="KAK3906916.1"/>
    </source>
</evidence>
<feature type="region of interest" description="Disordered" evidence="1">
    <location>
        <begin position="105"/>
        <end position="134"/>
    </location>
</feature>
<evidence type="ECO:0000313" key="4">
    <source>
        <dbReference type="Proteomes" id="UP001303889"/>
    </source>
</evidence>
<keyword evidence="2" id="KW-0812">Transmembrane</keyword>
<dbReference type="PANTHER" id="PTHR35393">
    <property type="entry name" value="CHROMOSOME 1, WHOLE GENOME SHOTGUN SEQUENCE"/>
    <property type="match status" value="1"/>
</dbReference>
<evidence type="ECO:0000256" key="2">
    <source>
        <dbReference type="SAM" id="Phobius"/>
    </source>
</evidence>
<dbReference type="EMBL" id="MU855317">
    <property type="protein sequence ID" value="KAK3906916.1"/>
    <property type="molecule type" value="Genomic_DNA"/>
</dbReference>
<reference evidence="3" key="1">
    <citation type="journal article" date="2023" name="Mol. Phylogenet. Evol.">
        <title>Genome-scale phylogeny and comparative genomics of the fungal order Sordariales.</title>
        <authorList>
            <person name="Hensen N."/>
            <person name="Bonometti L."/>
            <person name="Westerberg I."/>
            <person name="Brannstrom I.O."/>
            <person name="Guillou S."/>
            <person name="Cros-Aarteil S."/>
            <person name="Calhoun S."/>
            <person name="Haridas S."/>
            <person name="Kuo A."/>
            <person name="Mondo S."/>
            <person name="Pangilinan J."/>
            <person name="Riley R."/>
            <person name="LaButti K."/>
            <person name="Andreopoulos B."/>
            <person name="Lipzen A."/>
            <person name="Chen C."/>
            <person name="Yan M."/>
            <person name="Daum C."/>
            <person name="Ng V."/>
            <person name="Clum A."/>
            <person name="Steindorff A."/>
            <person name="Ohm R.A."/>
            <person name="Martin F."/>
            <person name="Silar P."/>
            <person name="Natvig D.O."/>
            <person name="Lalanne C."/>
            <person name="Gautier V."/>
            <person name="Ament-Velasquez S.L."/>
            <person name="Kruys A."/>
            <person name="Hutchinson M.I."/>
            <person name="Powell A.J."/>
            <person name="Barry K."/>
            <person name="Miller A.N."/>
            <person name="Grigoriev I.V."/>
            <person name="Debuchy R."/>
            <person name="Gladieux P."/>
            <person name="Hiltunen Thoren M."/>
            <person name="Johannesson H."/>
        </authorList>
    </citation>
    <scope>NUCLEOTIDE SEQUENCE</scope>
    <source>
        <strain evidence="3">CBS 103.79</strain>
    </source>
</reference>
<dbReference type="AlphaFoldDB" id="A0AAN6MTM1"/>
<accession>A0AAN6MTM1</accession>
<protein>
    <recommendedName>
        <fullName evidence="5">Transmembrane protein</fullName>
    </recommendedName>
</protein>
<feature type="transmembrane region" description="Helical" evidence="2">
    <location>
        <begin position="166"/>
        <end position="190"/>
    </location>
</feature>
<evidence type="ECO:0000256" key="1">
    <source>
        <dbReference type="SAM" id="MobiDB-lite"/>
    </source>
</evidence>
<sequence>MWYDHPPLLEQVNSPLTPQPSPRTALDEKTNTLYLTIHQLFSPWFIPFFRARVRHVSVLHLSQSPPSPPTSPSTDRHPPPPPPYHAAQDKLHAVQEGTEPSYAAVVSGEAPASPSHPHPPARARSGSTESATAPPRYWIQKQQDLYQTTELFKFVPLAPATALAGFWQLLATLFCVLAVATLSPFVRAAFPAKSGSKKRR</sequence>